<dbReference type="Proteomes" id="UP001153331">
    <property type="component" value="Unassembled WGS sequence"/>
</dbReference>
<dbReference type="EMBL" id="JAPHNI010000527">
    <property type="protein sequence ID" value="KAJ8110174.1"/>
    <property type="molecule type" value="Genomic_DNA"/>
</dbReference>
<organism evidence="1 2">
    <name type="scientific">Boeremia exigua</name>
    <dbReference type="NCBI Taxonomy" id="749465"/>
    <lineage>
        <taxon>Eukaryota</taxon>
        <taxon>Fungi</taxon>
        <taxon>Dikarya</taxon>
        <taxon>Ascomycota</taxon>
        <taxon>Pezizomycotina</taxon>
        <taxon>Dothideomycetes</taxon>
        <taxon>Pleosporomycetidae</taxon>
        <taxon>Pleosporales</taxon>
        <taxon>Pleosporineae</taxon>
        <taxon>Didymellaceae</taxon>
        <taxon>Boeremia</taxon>
    </lineage>
</organism>
<accession>A0ACC2I5F6</accession>
<protein>
    <submittedName>
        <fullName evidence="1">Uncharacterized protein</fullName>
    </submittedName>
</protein>
<evidence type="ECO:0000313" key="1">
    <source>
        <dbReference type="EMBL" id="KAJ8110174.1"/>
    </source>
</evidence>
<evidence type="ECO:0000313" key="2">
    <source>
        <dbReference type="Proteomes" id="UP001153331"/>
    </source>
</evidence>
<name>A0ACC2I5F6_9PLEO</name>
<comment type="caution">
    <text evidence="1">The sequence shown here is derived from an EMBL/GenBank/DDBJ whole genome shotgun (WGS) entry which is preliminary data.</text>
</comment>
<keyword evidence="2" id="KW-1185">Reference proteome</keyword>
<gene>
    <name evidence="1" type="ORF">OPT61_g6912</name>
</gene>
<proteinExistence type="predicted"/>
<sequence>MVHVNRVSTDREIESIKAQYENIDTIPLTEEEEQDDFTATVYGSKYAGEDLPRHEMPEREMPAAVAHRMIKDDLTLDGTPTLNLASFVTTYMEKEVEELMVDAFSKNFIDYEEYPVSADIQNRCVSMIARLFNAPSHEEANTIGTSTIGSSEAIMLAVLAMKKLWQKKRKAEGKSTENPNLIMNAAVQVCWEKACRYFDVEEKFVYCTKDRYVIDPQEAVDLVDENTIGICTILGTTYTGEYEDTKAINDLLIERNIDCNIHVDAASGGFVAPFVNPSLLWDFRLEKVTSINVSGHKYGLVYPGVGWVVWRDPAFLPKELIFNINYLGADQASFTLNFSRGASQIIGQYYQLIRLGKRGYRRIMLNLTRISDYLAANLENLGFIILSQRKGEGLPLVACRLDEDLGKQYDEFAVAHQLRERGWVVPAYTMAPHSEKMKLMRVVVREDFTKSRCDALIADFKLALQTLDQLDAKKIQENKEHQFAMRRRTTLHQPVVKRSTQQIYGDEDHSLQARGFEGGLYEVTTRQSSPEVADDTRQHKERGMNVGSALTCYSRGIAQTQRRTAKPSGGRGLRHGVSYNTLVGPRSASLAIYVPHCPVLRVTGLAASQPDDELAASLEKVIRDELTDEEKSRINVKVAIVPSCYTEKEKVALVECCGGLPSFLPELISSPLGESQIEMGDIDINFDQHFFSFTQLYPPMPGVPIVADVIAINGLDGHAYGSWRGIGSLGRMWLHDFLCKDLPCCRTMIYGYNSKLSSHGVDKIIDYGRGLLEEIKKIRGTEELRQRPLFFIAHDFGGIILAHCLVKAVHTTADDHPTIVSLHKATYGMLLFGVPHKGLIVDDIMKTFNGEDSHPRQELLEQIKSKSDLLAVQLDGFRNLIRDRKVDSETKRWQRTGDFITAVDSDSALLQLPDSIEEKIPLDADHSMMVKFDSRNARGYSSARDKLIQFLRDASSVVANRFARAQSRPKPCNMVPFPRDKSFVGRQDILAEIRNIHGSTTSRDHSRAAVVGLGGVGKSQIAIEYAYKAREAVPDVWVFWVHASNAVRFEQAYRDIAARVELPGRDDPNTNILHSSAQGFGSSQEAMAVPLASFLPQAASGWILITSRDLVAARNLVGDRRNVIHVDPMDEQDVLALLKAKIKVDESSKGDAKALIKKLEGIPLAVTHAAAYITVNEPMVNIATYLELFDESEENQAHLLSDKVARDIRRDPGHGVSSASWQRSFEQIRKTKPEAADLLSLMTMFDRQGIPDYLIHEGRNKLQFTEAVAPLLRFSLVKTQTGEQWQSVALNIIAAAFPNGKHENWAVCRTLLPHSTKVLGYTLEKDEANLDRAAVATNMAWYLSEMGQYAQAEQLVRSALAKREEMLGHEHIDTLISINQLGVVLQKQVNYKGAEVMHRKYLEGAEKALRLEHPDTLASANNLGVVLEKQGRYKEAEAVFQRALAGTEKASGREHPTTLTTADNLGAVLGEQGKFKEAEAMHQRALKVKEKVLGHDHPDTLISASNLALVLKSQERFVDAEILETRVLEVRSRVLGYFKPSALGAMNNLAHTLREQGRNEEAMNLMEACVQAAKRVLGPDHPDTKKSLETLSLWRMEALSDWRMEALSDWRMEDLDAEKERKRKRRKFPVKKKSLEHRDLALTSG</sequence>
<reference evidence="1" key="1">
    <citation type="submission" date="2022-11" db="EMBL/GenBank/DDBJ databases">
        <title>Genome Sequence of Boeremia exigua.</title>
        <authorList>
            <person name="Buettner E."/>
        </authorList>
    </citation>
    <scope>NUCLEOTIDE SEQUENCE</scope>
    <source>
        <strain evidence="1">CU02</strain>
    </source>
</reference>